<dbReference type="AlphaFoldDB" id="A0A3B0PDC4"/>
<dbReference type="Proteomes" id="UP000260136">
    <property type="component" value="Chromosome"/>
</dbReference>
<proteinExistence type="predicted"/>
<gene>
    <name evidence="1" type="ORF">NCTC10115_00161</name>
</gene>
<name>A0A3B0PDC4_MYCGL</name>
<accession>A0A3B0PDC4</accession>
<dbReference type="EMBL" id="LS991952">
    <property type="protein sequence ID" value="SYV93870.1"/>
    <property type="molecule type" value="Genomic_DNA"/>
</dbReference>
<evidence type="ECO:0000313" key="1">
    <source>
        <dbReference type="EMBL" id="SYV93870.1"/>
    </source>
</evidence>
<organism evidence="1 2">
    <name type="scientific">Mycoplasmoides gallisepticum</name>
    <name type="common">Mycoplasma gallisepticum</name>
    <dbReference type="NCBI Taxonomy" id="2096"/>
    <lineage>
        <taxon>Bacteria</taxon>
        <taxon>Bacillati</taxon>
        <taxon>Mycoplasmatota</taxon>
        <taxon>Mycoplasmoidales</taxon>
        <taxon>Mycoplasmoidaceae</taxon>
        <taxon>Mycoplasmoides</taxon>
    </lineage>
</organism>
<evidence type="ECO:0000313" key="2">
    <source>
        <dbReference type="Proteomes" id="UP000260136"/>
    </source>
</evidence>
<feature type="non-terminal residue" evidence="1">
    <location>
        <position position="67"/>
    </location>
</feature>
<protein>
    <submittedName>
        <fullName evidence="1">Uncharacterized protein</fullName>
    </submittedName>
</protein>
<sequence length="67" mass="7955">MYLDNLKYLSNTTAFSKKKAKLLVVNVQQEDYDKFLDSNKNIITTLFNNFYNGLLIKDVKDQFVNKW</sequence>
<reference evidence="2" key="1">
    <citation type="submission" date="2018-06" db="EMBL/GenBank/DDBJ databases">
        <authorList>
            <consortium name="Pathogen Informatics"/>
        </authorList>
    </citation>
    <scope>NUCLEOTIDE SEQUENCE [LARGE SCALE GENOMIC DNA]</scope>
    <source>
        <strain evidence="2">NCTC10115</strain>
    </source>
</reference>